<evidence type="ECO:0000313" key="1">
    <source>
        <dbReference type="EMBL" id="AEW04668.1"/>
    </source>
</evidence>
<proteinExistence type="predicted"/>
<dbReference type="PATRIC" id="fig|679936.5.peg.1227"/>
<sequence>MASRKDSLRKAAHLFGLAAAHYALFGEDFREGDVYNDDAIEVMEAYKPNVNEIQMMIEEARWRAWKKIRSTFDNPQKNHTLQH</sequence>
<gene>
    <name evidence="1" type="ordered locus">Sulac_1168</name>
</gene>
<organism evidence="1 2">
    <name type="scientific">Sulfobacillus acidophilus (strain ATCC 700253 / DSM 10332 / NAL)</name>
    <dbReference type="NCBI Taxonomy" id="679936"/>
    <lineage>
        <taxon>Bacteria</taxon>
        <taxon>Bacillati</taxon>
        <taxon>Bacillota</taxon>
        <taxon>Clostridia</taxon>
        <taxon>Eubacteriales</taxon>
        <taxon>Clostridiales Family XVII. Incertae Sedis</taxon>
        <taxon>Sulfobacillus</taxon>
    </lineage>
</organism>
<dbReference type="STRING" id="679936.Sulac_1168"/>
<name>G8TUM1_SULAD</name>
<dbReference type="Proteomes" id="UP000005439">
    <property type="component" value="Chromosome"/>
</dbReference>
<dbReference type="AlphaFoldDB" id="G8TUM1"/>
<evidence type="ECO:0000313" key="2">
    <source>
        <dbReference type="Proteomes" id="UP000005439"/>
    </source>
</evidence>
<dbReference type="EMBL" id="CP003179">
    <property type="protein sequence ID" value="AEW04668.1"/>
    <property type="molecule type" value="Genomic_DNA"/>
</dbReference>
<reference evidence="1 2" key="2">
    <citation type="journal article" date="2012" name="Stand. Genomic Sci.">
        <title>Complete genome sequence of the moderately thermophilic mineral-sulfide-oxidizing firmicute Sulfobacillus acidophilus type strain (NAL(T)).</title>
        <authorList>
            <person name="Anderson I."/>
            <person name="Chertkov O."/>
            <person name="Chen A."/>
            <person name="Saunders E."/>
            <person name="Lapidus A."/>
            <person name="Nolan M."/>
            <person name="Lucas S."/>
            <person name="Hammon N."/>
            <person name="Deshpande S."/>
            <person name="Cheng J.F."/>
            <person name="Han C."/>
            <person name="Tapia R."/>
            <person name="Goodwin L.A."/>
            <person name="Pitluck S."/>
            <person name="Liolios K."/>
            <person name="Pagani I."/>
            <person name="Ivanova N."/>
            <person name="Mikhailova N."/>
            <person name="Pati A."/>
            <person name="Palaniappan K."/>
            <person name="Land M."/>
            <person name="Pan C."/>
            <person name="Rohde M."/>
            <person name="Pukall R."/>
            <person name="Goker M."/>
            <person name="Detter J.C."/>
            <person name="Woyke T."/>
            <person name="Bristow J."/>
            <person name="Eisen J.A."/>
            <person name="Markowitz V."/>
            <person name="Hugenholtz P."/>
            <person name="Kyrpides N.C."/>
            <person name="Klenk H.P."/>
            <person name="Mavromatis K."/>
        </authorList>
    </citation>
    <scope>NUCLEOTIDE SEQUENCE [LARGE SCALE GENOMIC DNA]</scope>
    <source>
        <strain evidence="2">ATCC 700253 / DSM 10332 / NAL</strain>
    </source>
</reference>
<protein>
    <submittedName>
        <fullName evidence="1">Uncharacterized protein</fullName>
    </submittedName>
</protein>
<dbReference type="KEGG" id="sap:Sulac_1168"/>
<accession>G8TUM1</accession>
<keyword evidence="2" id="KW-1185">Reference proteome</keyword>
<dbReference type="HOGENOM" id="CLU_2541316_0_0_9"/>
<reference evidence="2" key="1">
    <citation type="submission" date="2011-12" db="EMBL/GenBank/DDBJ databases">
        <title>The complete genome of chromosome of Sulfobacillus acidophilus DSM 10332.</title>
        <authorList>
            <person name="Lucas S."/>
            <person name="Han J."/>
            <person name="Lapidus A."/>
            <person name="Bruce D."/>
            <person name="Goodwin L."/>
            <person name="Pitluck S."/>
            <person name="Peters L."/>
            <person name="Kyrpides N."/>
            <person name="Mavromatis K."/>
            <person name="Ivanova N."/>
            <person name="Mikhailova N."/>
            <person name="Chertkov O."/>
            <person name="Saunders E."/>
            <person name="Detter J.C."/>
            <person name="Tapia R."/>
            <person name="Han C."/>
            <person name="Land M."/>
            <person name="Hauser L."/>
            <person name="Markowitz V."/>
            <person name="Cheng J.-F."/>
            <person name="Hugenholtz P."/>
            <person name="Woyke T."/>
            <person name="Wu D."/>
            <person name="Pukall R."/>
            <person name="Gehrich-Schroeter G."/>
            <person name="Schneider S."/>
            <person name="Klenk H.-P."/>
            <person name="Eisen J.A."/>
        </authorList>
    </citation>
    <scope>NUCLEOTIDE SEQUENCE [LARGE SCALE GENOMIC DNA]</scope>
    <source>
        <strain evidence="2">ATCC 700253 / DSM 10332 / NAL</strain>
    </source>
</reference>